<keyword evidence="1" id="KW-0808">Transferase</keyword>
<sequence>MMSPLRGFGKSEVQTCRRVLIAEVYRGQGADFTTVFVNDQFLNRDPENKIKVHIISAQAYHSLFMHNIAIKCGLIYYSALYHLHLVKAETAQAFIPKEFRLVEAFGY</sequence>
<dbReference type="AlphaFoldDB" id="A0A833VIC7"/>
<gene>
    <name evidence="1" type="ORF">FCM35_KLT00545</name>
</gene>
<dbReference type="PANTHER" id="PTHR35467">
    <property type="match status" value="1"/>
</dbReference>
<evidence type="ECO:0000313" key="1">
    <source>
        <dbReference type="EMBL" id="KAF3341907.1"/>
    </source>
</evidence>
<dbReference type="Gene3D" id="3.40.449.10">
    <property type="entry name" value="Phosphoenolpyruvate Carboxykinase, domain 1"/>
    <property type="match status" value="1"/>
</dbReference>
<evidence type="ECO:0000313" key="2">
    <source>
        <dbReference type="Proteomes" id="UP000623129"/>
    </source>
</evidence>
<dbReference type="OrthoDB" id="9970474at2759"/>
<keyword evidence="2" id="KW-1185">Reference proteome</keyword>
<protein>
    <submittedName>
        <fullName evidence="1">Phosphoenolpyruvate carboxykinase [ATP]</fullName>
    </submittedName>
</protein>
<reference evidence="1" key="1">
    <citation type="submission" date="2020-01" db="EMBL/GenBank/DDBJ databases">
        <title>Genome sequence of Kobresia littledalei, the first chromosome-level genome in the family Cyperaceae.</title>
        <authorList>
            <person name="Qu G."/>
        </authorList>
    </citation>
    <scope>NUCLEOTIDE SEQUENCE</scope>
    <source>
        <strain evidence="1">C.B.Clarke</strain>
        <tissue evidence="1">Leaf</tissue>
    </source>
</reference>
<accession>A0A833VIC7</accession>
<dbReference type="PANTHER" id="PTHR35467:SF2">
    <property type="entry name" value="PROTEIN NEOXANTHIN-DEFICIENT 1"/>
    <property type="match status" value="1"/>
</dbReference>
<dbReference type="GO" id="GO:0006094">
    <property type="term" value="P:gluconeogenesis"/>
    <property type="evidence" value="ECO:0007669"/>
    <property type="project" value="InterPro"/>
</dbReference>
<dbReference type="GO" id="GO:0017076">
    <property type="term" value="F:purine nucleotide binding"/>
    <property type="evidence" value="ECO:0007669"/>
    <property type="project" value="InterPro"/>
</dbReference>
<dbReference type="InterPro" id="IPR039343">
    <property type="entry name" value="NDX1-like"/>
</dbReference>
<keyword evidence="1" id="KW-0670">Pyruvate</keyword>
<dbReference type="SUPFAM" id="SSF68923">
    <property type="entry name" value="PEP carboxykinase N-terminal domain"/>
    <property type="match status" value="1"/>
</dbReference>
<comment type="caution">
    <text evidence="1">The sequence shown here is derived from an EMBL/GenBank/DDBJ whole genome shotgun (WGS) entry which is preliminary data.</text>
</comment>
<dbReference type="InterPro" id="IPR008210">
    <property type="entry name" value="PEP_carboxykinase_N"/>
</dbReference>
<dbReference type="GO" id="GO:0016301">
    <property type="term" value="F:kinase activity"/>
    <property type="evidence" value="ECO:0007669"/>
    <property type="project" value="UniProtKB-KW"/>
</dbReference>
<proteinExistence type="predicted"/>
<dbReference type="EMBL" id="SWLB01000001">
    <property type="protein sequence ID" value="KAF3341907.1"/>
    <property type="molecule type" value="Genomic_DNA"/>
</dbReference>
<dbReference type="Proteomes" id="UP000623129">
    <property type="component" value="Unassembled WGS sequence"/>
</dbReference>
<keyword evidence="1" id="KW-0418">Kinase</keyword>
<dbReference type="GO" id="GO:0004611">
    <property type="term" value="F:phosphoenolpyruvate carboxykinase activity"/>
    <property type="evidence" value="ECO:0007669"/>
    <property type="project" value="InterPro"/>
</dbReference>
<organism evidence="1 2">
    <name type="scientific">Carex littledalei</name>
    <dbReference type="NCBI Taxonomy" id="544730"/>
    <lineage>
        <taxon>Eukaryota</taxon>
        <taxon>Viridiplantae</taxon>
        <taxon>Streptophyta</taxon>
        <taxon>Embryophyta</taxon>
        <taxon>Tracheophyta</taxon>
        <taxon>Spermatophyta</taxon>
        <taxon>Magnoliopsida</taxon>
        <taxon>Liliopsida</taxon>
        <taxon>Poales</taxon>
        <taxon>Cyperaceae</taxon>
        <taxon>Cyperoideae</taxon>
        <taxon>Cariceae</taxon>
        <taxon>Carex</taxon>
        <taxon>Carex subgen. Euthyceras</taxon>
    </lineage>
</organism>
<name>A0A833VIC7_9POAL</name>